<protein>
    <submittedName>
        <fullName evidence="5">Uncharacterized protein</fullName>
    </submittedName>
</protein>
<evidence type="ECO:0000313" key="5">
    <source>
        <dbReference type="EMBL" id="MEQ2192426.1"/>
    </source>
</evidence>
<evidence type="ECO:0000256" key="2">
    <source>
        <dbReference type="ARBA" id="ARBA00022840"/>
    </source>
</evidence>
<comment type="caution">
    <text evidence="5">The sequence shown here is derived from an EMBL/GenBank/DDBJ whole genome shotgun (WGS) entry which is preliminary data.</text>
</comment>
<feature type="compositionally biased region" description="Basic and acidic residues" evidence="3">
    <location>
        <begin position="192"/>
        <end position="204"/>
    </location>
</feature>
<gene>
    <name evidence="5" type="ORF">XENOCAPTIV_011514</name>
</gene>
<evidence type="ECO:0000313" key="6">
    <source>
        <dbReference type="Proteomes" id="UP001434883"/>
    </source>
</evidence>
<evidence type="ECO:0000256" key="4">
    <source>
        <dbReference type="SAM" id="Phobius"/>
    </source>
</evidence>
<dbReference type="EMBL" id="JAHRIN010002461">
    <property type="protein sequence ID" value="MEQ2192426.1"/>
    <property type="molecule type" value="Genomic_DNA"/>
</dbReference>
<sequence length="396" mass="45083">SSFATCCSAMEQLGGVAAQISSIEQLFSPVIRAGRANGQPAIIQNGAEEDIEKPVEDLLKPGHLTRLLEEELEAEVEALSVGKVNAGVSRLLICLRRHRDSCHPPQLQREFDENEVDPYHGQQDRRPEPEAMELPEDLNLDQDEEAGEDEECKDGQTGEENIQSDTAVELAGAASERDQAKESFKRKPGLADNERSAGDYNERINKRLRTMESSQERTENRQTEGQQESELYEHIKHGDTAYDTQTYGVESGDIEMHWQDKEDERLKDQQQPRDEEQAARSTESTIHTVPAFLLNTVQVGDQQLLSQLPACLVPVVTCVWLFFFFWLILRGDYRTGKRLNMRKVIPYIASQFRKDKIWLRRTKPSKREYQICLAMDDSSSMVDNHSKQVEQPCYVA</sequence>
<name>A0ABV0QAD9_9TELE</name>
<feature type="compositionally biased region" description="Basic and acidic residues" evidence="3">
    <location>
        <begin position="175"/>
        <end position="185"/>
    </location>
</feature>
<accession>A0ABV0QAD9</accession>
<proteinExistence type="predicted"/>
<dbReference type="PANTHER" id="PTHR48103:SF2">
    <property type="entry name" value="MIDASIN"/>
    <property type="match status" value="1"/>
</dbReference>
<keyword evidence="4" id="KW-0472">Membrane</keyword>
<feature type="non-terminal residue" evidence="5">
    <location>
        <position position="1"/>
    </location>
</feature>
<feature type="region of interest" description="Disordered" evidence="3">
    <location>
        <begin position="104"/>
        <end position="204"/>
    </location>
</feature>
<organism evidence="5 6">
    <name type="scientific">Xenoophorus captivus</name>
    <dbReference type="NCBI Taxonomy" id="1517983"/>
    <lineage>
        <taxon>Eukaryota</taxon>
        <taxon>Metazoa</taxon>
        <taxon>Chordata</taxon>
        <taxon>Craniata</taxon>
        <taxon>Vertebrata</taxon>
        <taxon>Euteleostomi</taxon>
        <taxon>Actinopterygii</taxon>
        <taxon>Neopterygii</taxon>
        <taxon>Teleostei</taxon>
        <taxon>Neoteleostei</taxon>
        <taxon>Acanthomorphata</taxon>
        <taxon>Ovalentaria</taxon>
        <taxon>Atherinomorphae</taxon>
        <taxon>Cyprinodontiformes</taxon>
        <taxon>Goodeidae</taxon>
        <taxon>Xenoophorus</taxon>
    </lineage>
</organism>
<dbReference type="PANTHER" id="PTHR48103">
    <property type="entry name" value="MIDASIN-RELATED"/>
    <property type="match status" value="1"/>
</dbReference>
<keyword evidence="4" id="KW-1133">Transmembrane helix</keyword>
<feature type="transmembrane region" description="Helical" evidence="4">
    <location>
        <begin position="312"/>
        <end position="329"/>
    </location>
</feature>
<feature type="region of interest" description="Disordered" evidence="3">
    <location>
        <begin position="263"/>
        <end position="284"/>
    </location>
</feature>
<evidence type="ECO:0000256" key="1">
    <source>
        <dbReference type="ARBA" id="ARBA00022741"/>
    </source>
</evidence>
<evidence type="ECO:0000256" key="3">
    <source>
        <dbReference type="SAM" id="MobiDB-lite"/>
    </source>
</evidence>
<keyword evidence="6" id="KW-1185">Reference proteome</keyword>
<feature type="compositionally biased region" description="Basic and acidic residues" evidence="3">
    <location>
        <begin position="263"/>
        <end position="278"/>
    </location>
</feature>
<reference evidence="5 6" key="1">
    <citation type="submission" date="2021-06" db="EMBL/GenBank/DDBJ databases">
        <authorList>
            <person name="Palmer J.M."/>
        </authorList>
    </citation>
    <scope>NUCLEOTIDE SEQUENCE [LARGE SCALE GENOMIC DNA]</scope>
    <source>
        <strain evidence="5 6">XC_2019</strain>
        <tissue evidence="5">Muscle</tissue>
    </source>
</reference>
<keyword evidence="1" id="KW-0547">Nucleotide-binding</keyword>
<dbReference type="Proteomes" id="UP001434883">
    <property type="component" value="Unassembled WGS sequence"/>
</dbReference>
<keyword evidence="2" id="KW-0067">ATP-binding</keyword>
<keyword evidence="4" id="KW-0812">Transmembrane</keyword>
<feature type="compositionally biased region" description="Acidic residues" evidence="3">
    <location>
        <begin position="130"/>
        <end position="152"/>
    </location>
</feature>